<dbReference type="PATRIC" id="fig|1449351.3.peg.2039"/>
<evidence type="ECO:0000313" key="4">
    <source>
        <dbReference type="Proteomes" id="UP000023430"/>
    </source>
</evidence>
<name>X7F8E2_9RHOB</name>
<dbReference type="PANTHER" id="PTHR42928:SF3">
    <property type="entry name" value="UPF0065 PROTEIN YFLP"/>
    <property type="match status" value="1"/>
</dbReference>
<evidence type="ECO:0008006" key="5">
    <source>
        <dbReference type="Google" id="ProtNLM"/>
    </source>
</evidence>
<dbReference type="InterPro" id="IPR005064">
    <property type="entry name" value="BUG"/>
</dbReference>
<dbReference type="InterPro" id="IPR042100">
    <property type="entry name" value="Bug_dom1"/>
</dbReference>
<evidence type="ECO:0000313" key="3">
    <source>
        <dbReference type="EMBL" id="ETX28993.1"/>
    </source>
</evidence>
<evidence type="ECO:0000256" key="2">
    <source>
        <dbReference type="SAM" id="SignalP"/>
    </source>
</evidence>
<dbReference type="eggNOG" id="COG3181">
    <property type="taxonomic scope" value="Bacteria"/>
</dbReference>
<evidence type="ECO:0000256" key="1">
    <source>
        <dbReference type="ARBA" id="ARBA00006987"/>
    </source>
</evidence>
<dbReference type="PANTHER" id="PTHR42928">
    <property type="entry name" value="TRICARBOXYLATE-BINDING PROTEIN"/>
    <property type="match status" value="1"/>
</dbReference>
<dbReference type="Gene3D" id="3.40.190.10">
    <property type="entry name" value="Periplasmic binding protein-like II"/>
    <property type="match status" value="1"/>
</dbReference>
<dbReference type="CDD" id="cd07012">
    <property type="entry name" value="PBP2_Bug_TTT"/>
    <property type="match status" value="1"/>
</dbReference>
<comment type="similarity">
    <text evidence="1">Belongs to the UPF0065 (bug) family.</text>
</comment>
<dbReference type="AlphaFoldDB" id="X7F8E2"/>
<accession>X7F8E2</accession>
<keyword evidence="4" id="KW-1185">Reference proteome</keyword>
<dbReference type="Pfam" id="PF03401">
    <property type="entry name" value="TctC"/>
    <property type="match status" value="1"/>
</dbReference>
<dbReference type="STRING" id="1449351.RISW2_03365"/>
<feature type="signal peptide" evidence="2">
    <location>
        <begin position="1"/>
        <end position="29"/>
    </location>
</feature>
<dbReference type="EMBL" id="JAME01000013">
    <property type="protein sequence ID" value="ETX28993.1"/>
    <property type="molecule type" value="Genomic_DNA"/>
</dbReference>
<feature type="chain" id="PRO_5004977590" description="C4-dicarboxylate ABC transporter substrate-binding protein" evidence="2">
    <location>
        <begin position="30"/>
        <end position="323"/>
    </location>
</feature>
<reference evidence="3 4" key="1">
    <citation type="submission" date="2014-01" db="EMBL/GenBank/DDBJ databases">
        <title>Roseivivax isoporae LMG 25204 Genome Sequencing.</title>
        <authorList>
            <person name="Lai Q."/>
            <person name="Li G."/>
            <person name="Shao Z."/>
        </authorList>
    </citation>
    <scope>NUCLEOTIDE SEQUENCE [LARGE SCALE GENOMIC DNA]</scope>
    <source>
        <strain evidence="3 4">LMG 25204</strain>
    </source>
</reference>
<dbReference type="SUPFAM" id="SSF53850">
    <property type="entry name" value="Periplasmic binding protein-like II"/>
    <property type="match status" value="1"/>
</dbReference>
<keyword evidence="2" id="KW-0732">Signal</keyword>
<organism evidence="3 4">
    <name type="scientific">Roseivivax isoporae LMG 25204</name>
    <dbReference type="NCBI Taxonomy" id="1449351"/>
    <lineage>
        <taxon>Bacteria</taxon>
        <taxon>Pseudomonadati</taxon>
        <taxon>Pseudomonadota</taxon>
        <taxon>Alphaproteobacteria</taxon>
        <taxon>Rhodobacterales</taxon>
        <taxon>Roseobacteraceae</taxon>
        <taxon>Roseivivax</taxon>
    </lineage>
</organism>
<proteinExistence type="inferred from homology"/>
<protein>
    <recommendedName>
        <fullName evidence="5">C4-dicarboxylate ABC transporter substrate-binding protein</fullName>
    </recommendedName>
</protein>
<dbReference type="Proteomes" id="UP000023430">
    <property type="component" value="Unassembled WGS sequence"/>
</dbReference>
<dbReference type="Gene3D" id="3.40.190.150">
    <property type="entry name" value="Bordetella uptake gene, domain 1"/>
    <property type="match status" value="1"/>
</dbReference>
<sequence length="323" mass="34562">MMKITTFHSAARAATLAGVAALVAPVAQAQDYPSRTIEVIHEYGPGGGTDRFIRAVAQPLSEITGEQMVPISVQGGGGVPAYTNFIQRPADGHSLLGLGPAQVIGHIQGRMDLDELMPLARVQYDQALLWVPADSPHETLDDFLAAAKENPGRVTVGVTGAAGFDDVVVGLLGLESDTMLTTVPFSSSEMVSNTLGGQVTAMFEEYGPARGLAESGDMRALAVFSEERLDALPDVPTAAELGYDVTLGRWRAFAMHADDDAAQAQTLYDAIEEAVAAESYKEFEAQNALQYRSELIGLEEFQAFVDSEVETYTTVLRELGYIE</sequence>
<dbReference type="RefSeq" id="WP_043769967.1">
    <property type="nucleotide sequence ID" value="NZ_JAME01000013.1"/>
</dbReference>
<comment type="caution">
    <text evidence="3">The sequence shown here is derived from an EMBL/GenBank/DDBJ whole genome shotgun (WGS) entry which is preliminary data.</text>
</comment>
<gene>
    <name evidence="3" type="ORF">RISW2_03365</name>
</gene>
<dbReference type="PIRSF" id="PIRSF017082">
    <property type="entry name" value="YflP"/>
    <property type="match status" value="1"/>
</dbReference>